<evidence type="ECO:0000256" key="1">
    <source>
        <dbReference type="ARBA" id="ARBA00004196"/>
    </source>
</evidence>
<accession>A0A2U1T719</accession>
<evidence type="ECO:0000256" key="6">
    <source>
        <dbReference type="SAM" id="Coils"/>
    </source>
</evidence>
<evidence type="ECO:0000256" key="3">
    <source>
        <dbReference type="ARBA" id="ARBA00022723"/>
    </source>
</evidence>
<evidence type="ECO:0000256" key="4">
    <source>
        <dbReference type="ARBA" id="ARBA00022729"/>
    </source>
</evidence>
<keyword evidence="9" id="KW-1185">Reference proteome</keyword>
<feature type="coiled-coil region" evidence="6">
    <location>
        <begin position="159"/>
        <end position="186"/>
    </location>
</feature>
<evidence type="ECO:0000256" key="7">
    <source>
        <dbReference type="SAM" id="SignalP"/>
    </source>
</evidence>
<dbReference type="EMBL" id="QEEZ01000008">
    <property type="protein sequence ID" value="PWC01773.1"/>
    <property type="molecule type" value="Genomic_DNA"/>
</dbReference>
<comment type="caution">
    <text evidence="8">The sequence shown here is derived from an EMBL/GenBank/DDBJ whole genome shotgun (WGS) entry which is preliminary data.</text>
</comment>
<dbReference type="RefSeq" id="WP_108430951.1">
    <property type="nucleotide sequence ID" value="NZ_CP026947.1"/>
</dbReference>
<evidence type="ECO:0000256" key="2">
    <source>
        <dbReference type="ARBA" id="ARBA00022448"/>
    </source>
</evidence>
<dbReference type="PANTHER" id="PTHR42953">
    <property type="entry name" value="HIGH-AFFINITY ZINC UPTAKE SYSTEM PROTEIN ZNUA-RELATED"/>
    <property type="match status" value="1"/>
</dbReference>
<keyword evidence="4 7" id="KW-0732">Signal</keyword>
<dbReference type="GO" id="GO:0046872">
    <property type="term" value="F:metal ion binding"/>
    <property type="evidence" value="ECO:0007669"/>
    <property type="project" value="UniProtKB-KW"/>
</dbReference>
<dbReference type="KEGG" id="cyz:C3B44_02330"/>
<proteinExistence type="inferred from homology"/>
<feature type="chain" id="PRO_5015445044" evidence="7">
    <location>
        <begin position="22"/>
        <end position="306"/>
    </location>
</feature>
<dbReference type="Proteomes" id="UP000244989">
    <property type="component" value="Unassembled WGS sequence"/>
</dbReference>
<dbReference type="GO" id="GO:0030001">
    <property type="term" value="P:metal ion transport"/>
    <property type="evidence" value="ECO:0007669"/>
    <property type="project" value="InterPro"/>
</dbReference>
<keyword evidence="3" id="KW-0479">Metal-binding</keyword>
<dbReference type="Gene3D" id="3.40.50.1980">
    <property type="entry name" value="Nitrogenase molybdenum iron protein domain"/>
    <property type="match status" value="2"/>
</dbReference>
<dbReference type="InterPro" id="IPR006129">
    <property type="entry name" value="AdhesinB"/>
</dbReference>
<keyword evidence="2 5" id="KW-0813">Transport</keyword>
<dbReference type="PRINTS" id="PR00690">
    <property type="entry name" value="ADHESNFAMILY"/>
</dbReference>
<dbReference type="InterPro" id="IPR050492">
    <property type="entry name" value="Bact_metal-bind_prot9"/>
</dbReference>
<comment type="subcellular location">
    <subcellularLocation>
        <location evidence="1">Cell envelope</location>
    </subcellularLocation>
</comment>
<dbReference type="PRINTS" id="PR00691">
    <property type="entry name" value="ADHESINB"/>
</dbReference>
<dbReference type="GO" id="GO:0007155">
    <property type="term" value="P:cell adhesion"/>
    <property type="evidence" value="ECO:0007669"/>
    <property type="project" value="InterPro"/>
</dbReference>
<dbReference type="Pfam" id="PF01297">
    <property type="entry name" value="ZnuA"/>
    <property type="match status" value="1"/>
</dbReference>
<gene>
    <name evidence="8" type="ORF">DF222_05415</name>
</gene>
<dbReference type="InterPro" id="IPR006127">
    <property type="entry name" value="ZnuA-like"/>
</dbReference>
<dbReference type="PANTHER" id="PTHR42953:SF1">
    <property type="entry name" value="METAL-BINDING PROTEIN HI_0362-RELATED"/>
    <property type="match status" value="1"/>
</dbReference>
<feature type="signal peptide" evidence="7">
    <location>
        <begin position="1"/>
        <end position="21"/>
    </location>
</feature>
<keyword evidence="6" id="KW-0175">Coiled coil</keyword>
<dbReference type="InterPro" id="IPR006128">
    <property type="entry name" value="Lipoprotein_PsaA-like"/>
</dbReference>
<reference evidence="9" key="1">
    <citation type="submission" date="2018-04" db="EMBL/GenBank/DDBJ databases">
        <authorList>
            <person name="Liu S."/>
            <person name="Wang Z."/>
            <person name="Li J."/>
        </authorList>
    </citation>
    <scope>NUCLEOTIDE SEQUENCE [LARGE SCALE GENOMIC DNA]</scope>
    <source>
        <strain evidence="9">2189</strain>
    </source>
</reference>
<dbReference type="PROSITE" id="PS51257">
    <property type="entry name" value="PROKAR_LIPOPROTEIN"/>
    <property type="match status" value="1"/>
</dbReference>
<sequence>MKRVHLPVALVVIPAAGLGLAACSTEAESGGGEGPLTIYATTGYLADTAAHIAPEAEITTMVGPGGDPHTYQPTTPDIQKLRDSDAVLWNGLNLEAQMTDQLSSLGESQVAVGEELPEEMLLPGEDDYYDPHIWNSSEAWSVVIDVVADHLREIDPDNAEEYEDNAEAYQKEFADAAAEAAEHLNDLDAPRVLVTGHDAFNYFGESFDLEVHATDVISTEASLSATELSELADFIAEREVPVIFQDNQANPQAVTALKEAIAARGHDVRISDEELFADTLGPEAPVDTHIGALLHNATVISEELNR</sequence>
<organism evidence="8 9">
    <name type="scientific">Corynebacterium yudongzhengii</name>
    <dbReference type="NCBI Taxonomy" id="2080740"/>
    <lineage>
        <taxon>Bacteria</taxon>
        <taxon>Bacillati</taxon>
        <taxon>Actinomycetota</taxon>
        <taxon>Actinomycetes</taxon>
        <taxon>Mycobacteriales</taxon>
        <taxon>Corynebacteriaceae</taxon>
        <taxon>Corynebacterium</taxon>
    </lineage>
</organism>
<dbReference type="AlphaFoldDB" id="A0A2U1T719"/>
<comment type="similarity">
    <text evidence="5">Belongs to the bacterial solute-binding protein 9 family.</text>
</comment>
<evidence type="ECO:0000256" key="5">
    <source>
        <dbReference type="RuleBase" id="RU003512"/>
    </source>
</evidence>
<protein>
    <submittedName>
        <fullName evidence="8">Zinc ABC transporter substrate-binding protein</fullName>
    </submittedName>
</protein>
<name>A0A2U1T719_9CORY</name>
<dbReference type="SUPFAM" id="SSF53807">
    <property type="entry name" value="Helical backbone' metal receptor"/>
    <property type="match status" value="1"/>
</dbReference>
<evidence type="ECO:0000313" key="9">
    <source>
        <dbReference type="Proteomes" id="UP000244989"/>
    </source>
</evidence>
<dbReference type="GO" id="GO:0030313">
    <property type="term" value="C:cell envelope"/>
    <property type="evidence" value="ECO:0007669"/>
    <property type="project" value="UniProtKB-SubCell"/>
</dbReference>
<evidence type="ECO:0000313" key="8">
    <source>
        <dbReference type="EMBL" id="PWC01773.1"/>
    </source>
</evidence>
<dbReference type="OrthoDB" id="9810636at2"/>